<gene>
    <name evidence="1" type="ORF">IAA52_08630</name>
</gene>
<reference evidence="1" key="2">
    <citation type="journal article" date="2021" name="PeerJ">
        <title>Extensive microbial diversity within the chicken gut microbiome revealed by metagenomics and culture.</title>
        <authorList>
            <person name="Gilroy R."/>
            <person name="Ravi A."/>
            <person name="Getino M."/>
            <person name="Pursley I."/>
            <person name="Horton D.L."/>
            <person name="Alikhan N.F."/>
            <person name="Baker D."/>
            <person name="Gharbi K."/>
            <person name="Hall N."/>
            <person name="Watson M."/>
            <person name="Adriaenssens E.M."/>
            <person name="Foster-Nyarko E."/>
            <person name="Jarju S."/>
            <person name="Secka A."/>
            <person name="Antonio M."/>
            <person name="Oren A."/>
            <person name="Chaudhuri R.R."/>
            <person name="La Ragione R."/>
            <person name="Hildebrand F."/>
            <person name="Pallen M.J."/>
        </authorList>
    </citation>
    <scope>NUCLEOTIDE SEQUENCE</scope>
    <source>
        <strain evidence="1">ChiSjej6B24-2974</strain>
    </source>
</reference>
<evidence type="ECO:0000313" key="1">
    <source>
        <dbReference type="EMBL" id="HIQ83155.1"/>
    </source>
</evidence>
<organism evidence="1 2">
    <name type="scientific">Candidatus Pullichristensenella stercorigallinarum</name>
    <dbReference type="NCBI Taxonomy" id="2840909"/>
    <lineage>
        <taxon>Bacteria</taxon>
        <taxon>Bacillati</taxon>
        <taxon>Bacillota</taxon>
        <taxon>Clostridia</taxon>
        <taxon>Candidatus Pullichristensenella</taxon>
    </lineage>
</organism>
<dbReference type="AlphaFoldDB" id="A0A9D0ZMI7"/>
<dbReference type="PANTHER" id="PTHR46658">
    <property type="entry name" value="CYS OR MET METABOLISM PYRIDOXAL-PHOSPHATE-DEPENDENT ENZYME"/>
    <property type="match status" value="1"/>
</dbReference>
<dbReference type="EMBL" id="DVFZ01000085">
    <property type="protein sequence ID" value="HIQ83155.1"/>
    <property type="molecule type" value="Genomic_DNA"/>
</dbReference>
<sequence length="422" mass="45188">MTNIHIPEIPASVAALIQRAEADCQLAFARVEAIERINTRRVIRAFQEYRVGARHFAPTTGYGYDDIGRDTLSKLFSFVFETEDALVRPQIASGTHALALCLYGVLRPGDEMLAAAGRPYDTLEEVIGIAGAPGNGSLRDFGIGYREVGMLPSGDIDISGVLSQLTPAVKLVLIQRSRGYDWRPSLSVAQIDAAIEAIHRVRPDVCVMVDNCYGEFTDEREPRADLLAGSLIKNPGGGLAPTGGYVAGKSAFVEKVACRLTSPGIGAEVGSYAGSYQPFYQGLFLAPHTVAQAVKSAILAARAFELLGFAVNPAWDAPRNDIIEAIRFDDPEKLIAFCQAIQMCSPVDAEAVPEPWDMPGYQDPVIMAAGTFVSGASIELSADAPIRAPYIGYLQGALTYAHGRLGIEGAIAMLVQKGLVEL</sequence>
<comment type="caution">
    <text evidence="1">The sequence shown here is derived from an EMBL/GenBank/DDBJ whole genome shotgun (WGS) entry which is preliminary data.</text>
</comment>
<dbReference type="PANTHER" id="PTHR46658:SF1">
    <property type="entry name" value="CYS OR MET METABOLISM PYRIDOXAL-PHOSPHATE-DEPENDENT ENZYME"/>
    <property type="match status" value="1"/>
</dbReference>
<dbReference type="SUPFAM" id="SSF53383">
    <property type="entry name" value="PLP-dependent transferases"/>
    <property type="match status" value="1"/>
</dbReference>
<evidence type="ECO:0000313" key="2">
    <source>
        <dbReference type="Proteomes" id="UP000824260"/>
    </source>
</evidence>
<dbReference type="Gene3D" id="3.90.1150.60">
    <property type="entry name" value="Methioning gamme-lyase, C-terminal domain"/>
    <property type="match status" value="1"/>
</dbReference>
<protein>
    <submittedName>
        <fullName evidence="1">Methionine gamma-lyase family protein</fullName>
    </submittedName>
</protein>
<name>A0A9D0ZMI7_9FIRM</name>
<dbReference type="Pfam" id="PF06838">
    <property type="entry name" value="Met_gamma_lyase"/>
    <property type="match status" value="1"/>
</dbReference>
<accession>A0A9D0ZMI7</accession>
<proteinExistence type="predicted"/>
<dbReference type="Gene3D" id="3.40.640.10">
    <property type="entry name" value="Type I PLP-dependent aspartate aminotransferase-like (Major domain)"/>
    <property type="match status" value="1"/>
</dbReference>
<dbReference type="InterPro" id="IPR015424">
    <property type="entry name" value="PyrdxlP-dep_Trfase"/>
</dbReference>
<reference evidence="1" key="1">
    <citation type="submission" date="2020-10" db="EMBL/GenBank/DDBJ databases">
        <authorList>
            <person name="Gilroy R."/>
        </authorList>
    </citation>
    <scope>NUCLEOTIDE SEQUENCE</scope>
    <source>
        <strain evidence="1">ChiSjej6B24-2974</strain>
    </source>
</reference>
<dbReference type="InterPro" id="IPR015421">
    <property type="entry name" value="PyrdxlP-dep_Trfase_major"/>
</dbReference>
<dbReference type="InterPro" id="IPR009651">
    <property type="entry name" value="Met_g_lyase_put"/>
</dbReference>
<dbReference type="Proteomes" id="UP000824260">
    <property type="component" value="Unassembled WGS sequence"/>
</dbReference>